<keyword evidence="1" id="KW-0614">Plasmid</keyword>
<accession>S5MDB8</accession>
<proteinExistence type="predicted"/>
<evidence type="ECO:0000313" key="2">
    <source>
        <dbReference type="Proteomes" id="UP000014984"/>
    </source>
</evidence>
<dbReference type="HOGENOM" id="CLU_3410235_0_0_14"/>
<dbReference type="AlphaFoldDB" id="S5MDB8"/>
<geneLocation type="plasmid" evidence="1">
    <name>unnamed</name>
</geneLocation>
<name>S5MDB8_9MOLU</name>
<keyword evidence="2" id="KW-1185">Reference proteome</keyword>
<sequence length="29" mass="3263">MATSNSITIVIREQDLLEKMGCLQRNIKG</sequence>
<organism evidence="1 2">
    <name type="scientific">Spiroplasma taiwanense CT-1</name>
    <dbReference type="NCBI Taxonomy" id="1276220"/>
    <lineage>
        <taxon>Bacteria</taxon>
        <taxon>Bacillati</taxon>
        <taxon>Mycoplasmatota</taxon>
        <taxon>Mollicutes</taxon>
        <taxon>Entomoplasmatales</taxon>
        <taxon>Spiroplasmataceae</taxon>
        <taxon>Spiroplasma</taxon>
    </lineage>
</organism>
<protein>
    <submittedName>
        <fullName evidence="1">Uncharacterized protein</fullName>
    </submittedName>
</protein>
<reference evidence="1 2" key="1">
    <citation type="journal article" date="2013" name="Genome Biol. Evol.">
        <title>Comparison of metabolic capacities and inference of gene content evolution in mosquito-associated Spiroplasma diminutum and S. taiwanense.</title>
        <authorList>
            <person name="Lo W.S."/>
            <person name="Ku C."/>
            <person name="Chen L.L."/>
            <person name="Chang T.H."/>
            <person name="Kuo C.H."/>
        </authorList>
    </citation>
    <scope>NUCLEOTIDE SEQUENCE [LARGE SCALE GENOMIC DNA]</scope>
    <source>
        <strain evidence="1">CT-1</strain>
        <plasmid evidence="2">Plasmid</plasmid>
    </source>
</reference>
<dbReference type="EMBL" id="CP005075">
    <property type="protein sequence ID" value="AGR41703.1"/>
    <property type="molecule type" value="Genomic_DNA"/>
</dbReference>
<dbReference type="KEGG" id="stai:STAIW_v1c11200"/>
<dbReference type="Proteomes" id="UP000014984">
    <property type="component" value="Plasmid unnamed"/>
</dbReference>
<gene>
    <name evidence="1" type="ORF">STAIW_v1c11200</name>
</gene>
<evidence type="ECO:0000313" key="1">
    <source>
        <dbReference type="EMBL" id="AGR41703.1"/>
    </source>
</evidence>